<dbReference type="EMBL" id="SMFQ01000004">
    <property type="protein sequence ID" value="TCJ84479.1"/>
    <property type="molecule type" value="Genomic_DNA"/>
</dbReference>
<proteinExistence type="predicted"/>
<evidence type="ECO:0000313" key="1">
    <source>
        <dbReference type="EMBL" id="TCJ84479.1"/>
    </source>
</evidence>
<organism evidence="1 2">
    <name type="scientific">Cocleimonas flava</name>
    <dbReference type="NCBI Taxonomy" id="634765"/>
    <lineage>
        <taxon>Bacteria</taxon>
        <taxon>Pseudomonadati</taxon>
        <taxon>Pseudomonadota</taxon>
        <taxon>Gammaproteobacteria</taxon>
        <taxon>Thiotrichales</taxon>
        <taxon>Thiotrichaceae</taxon>
        <taxon>Cocleimonas</taxon>
    </lineage>
</organism>
<accession>A0A4R1EXA3</accession>
<evidence type="ECO:0000313" key="2">
    <source>
        <dbReference type="Proteomes" id="UP000294887"/>
    </source>
</evidence>
<dbReference type="Proteomes" id="UP000294887">
    <property type="component" value="Unassembled WGS sequence"/>
</dbReference>
<dbReference type="AlphaFoldDB" id="A0A4R1EXA3"/>
<dbReference type="RefSeq" id="WP_131906235.1">
    <property type="nucleotide sequence ID" value="NZ_BAAAFU010000006.1"/>
</dbReference>
<reference evidence="1 2" key="1">
    <citation type="submission" date="2019-03" db="EMBL/GenBank/DDBJ databases">
        <title>Genomic Encyclopedia of Type Strains, Phase IV (KMG-IV): sequencing the most valuable type-strain genomes for metagenomic binning, comparative biology and taxonomic classification.</title>
        <authorList>
            <person name="Goeker M."/>
        </authorList>
    </citation>
    <scope>NUCLEOTIDE SEQUENCE [LARGE SCALE GENOMIC DNA]</scope>
    <source>
        <strain evidence="1 2">DSM 24830</strain>
    </source>
</reference>
<name>A0A4R1EXA3_9GAMM</name>
<gene>
    <name evidence="1" type="ORF">EV695_2436</name>
</gene>
<keyword evidence="2" id="KW-1185">Reference proteome</keyword>
<comment type="caution">
    <text evidence="1">The sequence shown here is derived from an EMBL/GenBank/DDBJ whole genome shotgun (WGS) entry which is preliminary data.</text>
</comment>
<dbReference type="OrthoDB" id="5624303at2"/>
<sequence length="127" mass="14768">MFKTFTLTRKEEEQLSETEGKMTFHLTDESGFQRKVSGFTQLDENLNAVSISTPRKREHPLIQCLFITNVDETINIEFTQYNDVFERNDQDTAEKSIEELAREMQNKPVRLGPLLKSVEIKSTESIH</sequence>
<protein>
    <submittedName>
        <fullName evidence="1">Uncharacterized protein</fullName>
    </submittedName>
</protein>